<dbReference type="AlphaFoldDB" id="A0A381RZU5"/>
<proteinExistence type="predicted"/>
<dbReference type="InterPro" id="IPR012349">
    <property type="entry name" value="Split_barrel_FMN-bd"/>
</dbReference>
<sequence length="206" mass="23643">MYTPKYYAVEDRSKLLRFMQNNSFGILFSHTGFEPMASHLPLMIDESGGEQGLILGHMAKANRQWRYADGQQVMVVFHGPHTYVSPTWYQEEETVPTWNYVAVHATGVFKAMEGRSDLEDSVRRLTQQHEASQPKPWEPDFSTAYSDQMLKRIVAFQIEITSLQGKWKLNQNHPDHRRQRVAEKLKTLGGEVNLQVAGLMDEDMAG</sequence>
<dbReference type="EMBL" id="UINC01002500">
    <property type="protein sequence ID" value="SUZ97342.1"/>
    <property type="molecule type" value="Genomic_DNA"/>
</dbReference>
<dbReference type="PANTHER" id="PTHR35802:SF1">
    <property type="entry name" value="PROTEASE SYNTHASE AND SPORULATION PROTEIN PAI 2"/>
    <property type="match status" value="1"/>
</dbReference>
<reference evidence="1" key="1">
    <citation type="submission" date="2018-05" db="EMBL/GenBank/DDBJ databases">
        <authorList>
            <person name="Lanie J.A."/>
            <person name="Ng W.-L."/>
            <person name="Kazmierczak K.M."/>
            <person name="Andrzejewski T.M."/>
            <person name="Davidsen T.M."/>
            <person name="Wayne K.J."/>
            <person name="Tettelin H."/>
            <person name="Glass J.I."/>
            <person name="Rusch D."/>
            <person name="Podicherti R."/>
            <person name="Tsui H.-C.T."/>
            <person name="Winkler M.E."/>
        </authorList>
    </citation>
    <scope>NUCLEOTIDE SEQUENCE</scope>
</reference>
<dbReference type="PIRSF" id="PIRSF010372">
    <property type="entry name" value="PaiB"/>
    <property type="match status" value="1"/>
</dbReference>
<dbReference type="SUPFAM" id="SSF50475">
    <property type="entry name" value="FMN-binding split barrel"/>
    <property type="match status" value="1"/>
</dbReference>
<name>A0A381RZU5_9ZZZZ</name>
<evidence type="ECO:0008006" key="2">
    <source>
        <dbReference type="Google" id="ProtNLM"/>
    </source>
</evidence>
<organism evidence="1">
    <name type="scientific">marine metagenome</name>
    <dbReference type="NCBI Taxonomy" id="408172"/>
    <lineage>
        <taxon>unclassified sequences</taxon>
        <taxon>metagenomes</taxon>
        <taxon>ecological metagenomes</taxon>
    </lineage>
</organism>
<dbReference type="Gene3D" id="2.30.110.10">
    <property type="entry name" value="Electron Transport, Fmn-binding Protein, Chain A"/>
    <property type="match status" value="1"/>
</dbReference>
<dbReference type="InterPro" id="IPR007396">
    <property type="entry name" value="TR_PAI2-type"/>
</dbReference>
<accession>A0A381RZU5</accession>
<evidence type="ECO:0000313" key="1">
    <source>
        <dbReference type="EMBL" id="SUZ97342.1"/>
    </source>
</evidence>
<dbReference type="Pfam" id="PF04299">
    <property type="entry name" value="FMN_bind_2"/>
    <property type="match status" value="1"/>
</dbReference>
<dbReference type="PANTHER" id="PTHR35802">
    <property type="entry name" value="PROTEASE SYNTHASE AND SPORULATION PROTEIN PAI 2"/>
    <property type="match status" value="1"/>
</dbReference>
<gene>
    <name evidence="1" type="ORF">METZ01_LOCUS50196</name>
</gene>
<protein>
    <recommendedName>
        <fullName evidence="2">Transcriptional regulator</fullName>
    </recommendedName>
</protein>